<evidence type="ECO:0000256" key="7">
    <source>
        <dbReference type="ARBA" id="ARBA00008299"/>
    </source>
</evidence>
<dbReference type="GO" id="GO:0004636">
    <property type="term" value="F:phosphoribosyl-ATP diphosphatase activity"/>
    <property type="evidence" value="ECO:0007669"/>
    <property type="project" value="UniProtKB-UniRule"/>
</dbReference>
<evidence type="ECO:0000256" key="6">
    <source>
        <dbReference type="ARBA" id="ARBA00007731"/>
    </source>
</evidence>
<evidence type="ECO:0000259" key="16">
    <source>
        <dbReference type="Pfam" id="PF01502"/>
    </source>
</evidence>
<dbReference type="Gene3D" id="1.10.287.1080">
    <property type="entry name" value="MazG-like"/>
    <property type="match status" value="1"/>
</dbReference>
<proteinExistence type="inferred from homology"/>
<protein>
    <recommendedName>
        <fullName evidence="15">Histidine biosynthesis bifunctional protein HisIE</fullName>
    </recommendedName>
    <domain>
        <recommendedName>
            <fullName evidence="15">Phosphoribosyl-AMP cyclohydrolase</fullName>
            <shortName evidence="15">PRA-CH</shortName>
            <ecNumber evidence="15">3.5.4.19</ecNumber>
        </recommendedName>
    </domain>
    <domain>
        <recommendedName>
            <fullName evidence="15">Phosphoribosyl-ATP pyrophosphatase</fullName>
            <shortName evidence="15">PRA-PH</shortName>
            <ecNumber evidence="15">3.6.1.31</ecNumber>
        </recommendedName>
    </domain>
</protein>
<dbReference type="Pfam" id="PF01502">
    <property type="entry name" value="PRA-CH"/>
    <property type="match status" value="1"/>
</dbReference>
<evidence type="ECO:0000256" key="4">
    <source>
        <dbReference type="ARBA" id="ARBA00005169"/>
    </source>
</evidence>
<dbReference type="InterPro" id="IPR023019">
    <property type="entry name" value="His_synth_HisIE"/>
</dbReference>
<dbReference type="NCBIfam" id="NF002747">
    <property type="entry name" value="PRK02759.1"/>
    <property type="match status" value="1"/>
</dbReference>
<sequence length="213" mass="23993">MSVQPDDLTYDDQGLLPAIVQDAASGKVLTLGFMNKESLEKTLETGETWFYSRSRETLWNKGETSGNKQLVQKISYDCDKDALLVQVQPLGPACHTGEDTCFYQTMTETELPIFDIIPQVIAKIKDRRNNPVPGAYTTYLFDKGIDKMLKKVGEESSEVIIAAKNEDKRELTAEISDLLYHLLVVMEESGVALSDIKAELMERHLEKEGQNRE</sequence>
<dbReference type="SUPFAM" id="SSF141734">
    <property type="entry name" value="HisI-like"/>
    <property type="match status" value="1"/>
</dbReference>
<evidence type="ECO:0000256" key="12">
    <source>
        <dbReference type="ARBA" id="ARBA00022840"/>
    </source>
</evidence>
<dbReference type="CDD" id="cd11534">
    <property type="entry name" value="NTP-PPase_HisIE_like"/>
    <property type="match status" value="1"/>
</dbReference>
<organism evidence="17 18">
    <name type="scientific">Oceanobacillus indicireducens</name>
    <dbReference type="NCBI Taxonomy" id="1004261"/>
    <lineage>
        <taxon>Bacteria</taxon>
        <taxon>Bacillati</taxon>
        <taxon>Bacillota</taxon>
        <taxon>Bacilli</taxon>
        <taxon>Bacillales</taxon>
        <taxon>Bacillaceae</taxon>
        <taxon>Oceanobacillus</taxon>
    </lineage>
</organism>
<dbReference type="InterPro" id="IPR038019">
    <property type="entry name" value="PRib_AMP_CycHydrolase_sf"/>
</dbReference>
<dbReference type="Proteomes" id="UP000624041">
    <property type="component" value="Unassembled WGS sequence"/>
</dbReference>
<name>A0A918D2B6_9BACI</name>
<dbReference type="EC" id="3.6.1.31" evidence="15"/>
<comment type="subcellular location">
    <subcellularLocation>
        <location evidence="3 15">Cytoplasm</location>
    </subcellularLocation>
</comment>
<feature type="region of interest" description="Phosphoribosyl-AMP cyclohydrolase" evidence="15">
    <location>
        <begin position="1"/>
        <end position="116"/>
    </location>
</feature>
<dbReference type="GO" id="GO:0000105">
    <property type="term" value="P:L-histidine biosynthetic process"/>
    <property type="evidence" value="ECO:0007669"/>
    <property type="project" value="UniProtKB-UniRule"/>
</dbReference>
<dbReference type="Gene3D" id="3.10.20.810">
    <property type="entry name" value="Phosphoribosyl-AMP cyclohydrolase"/>
    <property type="match status" value="1"/>
</dbReference>
<comment type="similarity">
    <text evidence="6 15">In the C-terminal section; belongs to the PRA-PH family.</text>
</comment>
<evidence type="ECO:0000256" key="13">
    <source>
        <dbReference type="ARBA" id="ARBA00023102"/>
    </source>
</evidence>
<evidence type="ECO:0000256" key="9">
    <source>
        <dbReference type="ARBA" id="ARBA00022605"/>
    </source>
</evidence>
<evidence type="ECO:0000256" key="15">
    <source>
        <dbReference type="HAMAP-Rule" id="MF_01019"/>
    </source>
</evidence>
<evidence type="ECO:0000256" key="11">
    <source>
        <dbReference type="ARBA" id="ARBA00022801"/>
    </source>
</evidence>
<reference evidence="17" key="2">
    <citation type="submission" date="2020-09" db="EMBL/GenBank/DDBJ databases">
        <authorList>
            <person name="Sun Q."/>
            <person name="Ohkuma M."/>
        </authorList>
    </citation>
    <scope>NUCLEOTIDE SEQUENCE</scope>
    <source>
        <strain evidence="17">JCM 17251</strain>
    </source>
</reference>
<dbReference type="SUPFAM" id="SSF101386">
    <property type="entry name" value="all-alpha NTP pyrophosphatases"/>
    <property type="match status" value="1"/>
</dbReference>
<evidence type="ECO:0000256" key="3">
    <source>
        <dbReference type="ARBA" id="ARBA00004496"/>
    </source>
</evidence>
<dbReference type="NCBIfam" id="TIGR03188">
    <property type="entry name" value="histidine_hisI"/>
    <property type="match status" value="1"/>
</dbReference>
<dbReference type="HAMAP" id="MF_01020">
    <property type="entry name" value="HisE"/>
    <property type="match status" value="1"/>
</dbReference>
<keyword evidence="9 15" id="KW-0028">Amino-acid biosynthesis</keyword>
<feature type="domain" description="Phosphoribosyl-AMP cyclohydrolase" evidence="16">
    <location>
        <begin position="31"/>
        <end position="103"/>
    </location>
</feature>
<evidence type="ECO:0000256" key="14">
    <source>
        <dbReference type="ARBA" id="ARBA00023268"/>
    </source>
</evidence>
<dbReference type="GO" id="GO:0005524">
    <property type="term" value="F:ATP binding"/>
    <property type="evidence" value="ECO:0007669"/>
    <property type="project" value="UniProtKB-KW"/>
</dbReference>
<dbReference type="InterPro" id="IPR026660">
    <property type="entry name" value="PRA-CH"/>
</dbReference>
<dbReference type="AlphaFoldDB" id="A0A918D2B6"/>
<evidence type="ECO:0000313" key="17">
    <source>
        <dbReference type="EMBL" id="GGN58917.1"/>
    </source>
</evidence>
<keyword evidence="13 15" id="KW-0368">Histidine biosynthesis</keyword>
<comment type="catalytic activity">
    <reaction evidence="2 15">
        <text>1-(5-phospho-beta-D-ribosyl)-ATP + H2O = 1-(5-phospho-beta-D-ribosyl)-5'-AMP + diphosphate + H(+)</text>
        <dbReference type="Rhea" id="RHEA:22828"/>
        <dbReference type="ChEBI" id="CHEBI:15377"/>
        <dbReference type="ChEBI" id="CHEBI:15378"/>
        <dbReference type="ChEBI" id="CHEBI:33019"/>
        <dbReference type="ChEBI" id="CHEBI:59457"/>
        <dbReference type="ChEBI" id="CHEBI:73183"/>
        <dbReference type="EC" id="3.6.1.31"/>
    </reaction>
</comment>
<comment type="caution">
    <text evidence="17">The sequence shown here is derived from an EMBL/GenBank/DDBJ whole genome shotgun (WGS) entry which is preliminary data.</text>
</comment>
<evidence type="ECO:0000256" key="10">
    <source>
        <dbReference type="ARBA" id="ARBA00022741"/>
    </source>
</evidence>
<dbReference type="InterPro" id="IPR002496">
    <property type="entry name" value="PRib_AMP_CycHydrolase_dom"/>
</dbReference>
<evidence type="ECO:0000256" key="8">
    <source>
        <dbReference type="ARBA" id="ARBA00022490"/>
    </source>
</evidence>
<comment type="pathway">
    <text evidence="5 15">Amino-acid biosynthesis; L-histidine biosynthesis; L-histidine from 5-phospho-alpha-D-ribose 1-diphosphate: step 2/9.</text>
</comment>
<dbReference type="GO" id="GO:0004635">
    <property type="term" value="F:phosphoribosyl-AMP cyclohydrolase activity"/>
    <property type="evidence" value="ECO:0007669"/>
    <property type="project" value="UniProtKB-UniRule"/>
</dbReference>
<accession>A0A918D2B6</accession>
<dbReference type="NCBIfam" id="NF000768">
    <property type="entry name" value="PRK00051.1"/>
    <property type="match status" value="1"/>
</dbReference>
<comment type="catalytic activity">
    <reaction evidence="1 15">
        <text>1-(5-phospho-beta-D-ribosyl)-5'-AMP + H2O = 1-(5-phospho-beta-D-ribosyl)-5-[(5-phospho-beta-D-ribosylamino)methylideneamino]imidazole-4-carboxamide</text>
        <dbReference type="Rhea" id="RHEA:20049"/>
        <dbReference type="ChEBI" id="CHEBI:15377"/>
        <dbReference type="ChEBI" id="CHEBI:58435"/>
        <dbReference type="ChEBI" id="CHEBI:59457"/>
        <dbReference type="EC" id="3.5.4.19"/>
    </reaction>
</comment>
<evidence type="ECO:0000256" key="5">
    <source>
        <dbReference type="ARBA" id="ARBA00005204"/>
    </source>
</evidence>
<evidence type="ECO:0000313" key="18">
    <source>
        <dbReference type="Proteomes" id="UP000624041"/>
    </source>
</evidence>
<dbReference type="FunFam" id="3.10.20.810:FF:000001">
    <property type="entry name" value="Histidine biosynthesis bifunctional protein HisIE"/>
    <property type="match status" value="1"/>
</dbReference>
<evidence type="ECO:0000256" key="1">
    <source>
        <dbReference type="ARBA" id="ARBA00000024"/>
    </source>
</evidence>
<dbReference type="EMBL" id="BMOS01000013">
    <property type="protein sequence ID" value="GGN58917.1"/>
    <property type="molecule type" value="Genomic_DNA"/>
</dbReference>
<dbReference type="EC" id="3.5.4.19" evidence="15"/>
<evidence type="ECO:0000256" key="2">
    <source>
        <dbReference type="ARBA" id="ARBA00001460"/>
    </source>
</evidence>
<comment type="similarity">
    <text evidence="7 15">In the N-terminal section; belongs to the PRA-CH family.</text>
</comment>
<dbReference type="HAMAP" id="MF_01021">
    <property type="entry name" value="HisI"/>
    <property type="match status" value="1"/>
</dbReference>
<dbReference type="RefSeq" id="WP_188857154.1">
    <property type="nucleotide sequence ID" value="NZ_BMOS01000013.1"/>
</dbReference>
<dbReference type="PANTHER" id="PTHR42945:SF9">
    <property type="entry name" value="HISTIDINE BIOSYNTHESIS BIFUNCTIONAL PROTEIN HISIE"/>
    <property type="match status" value="1"/>
</dbReference>
<feature type="region of interest" description="Phosphoribosyl-ATP pyrophosphohydrolase" evidence="15">
    <location>
        <begin position="117"/>
        <end position="213"/>
    </location>
</feature>
<keyword evidence="18" id="KW-1185">Reference proteome</keyword>
<gene>
    <name evidence="15 17" type="primary">hisI</name>
    <name evidence="15" type="synonym">hisIE</name>
    <name evidence="17" type="ORF">GCM10007971_21510</name>
</gene>
<dbReference type="PANTHER" id="PTHR42945">
    <property type="entry name" value="HISTIDINE BIOSYNTHESIS BIFUNCTIONAL PROTEIN"/>
    <property type="match status" value="1"/>
</dbReference>
<reference evidence="17" key="1">
    <citation type="journal article" date="2014" name="Int. J. Syst. Evol. Microbiol.">
        <title>Complete genome sequence of Corynebacterium casei LMG S-19264T (=DSM 44701T), isolated from a smear-ripened cheese.</title>
        <authorList>
            <consortium name="US DOE Joint Genome Institute (JGI-PGF)"/>
            <person name="Walter F."/>
            <person name="Albersmeier A."/>
            <person name="Kalinowski J."/>
            <person name="Ruckert C."/>
        </authorList>
    </citation>
    <scope>NUCLEOTIDE SEQUENCE</scope>
    <source>
        <strain evidence="17">JCM 17251</strain>
    </source>
</reference>
<dbReference type="InterPro" id="IPR021130">
    <property type="entry name" value="PRib-ATP_PPHydrolase-like"/>
</dbReference>
<keyword evidence="14 15" id="KW-0511">Multifunctional enzyme</keyword>
<comment type="pathway">
    <text evidence="4 15">Amino-acid biosynthesis; L-histidine biosynthesis; L-histidine from 5-phospho-alpha-D-ribose 1-diphosphate: step 3/9.</text>
</comment>
<keyword evidence="10 15" id="KW-0547">Nucleotide-binding</keyword>
<keyword evidence="8 15" id="KW-0963">Cytoplasm</keyword>
<dbReference type="InterPro" id="IPR008179">
    <property type="entry name" value="HisE"/>
</dbReference>
<keyword evidence="12 15" id="KW-0067">ATP-binding</keyword>
<dbReference type="Pfam" id="PF01503">
    <property type="entry name" value="PRA-PH"/>
    <property type="match status" value="1"/>
</dbReference>
<keyword evidence="11 15" id="KW-0378">Hydrolase</keyword>
<dbReference type="GO" id="GO:0005737">
    <property type="term" value="C:cytoplasm"/>
    <property type="evidence" value="ECO:0007669"/>
    <property type="project" value="UniProtKB-SubCell"/>
</dbReference>
<dbReference type="HAMAP" id="MF_01019">
    <property type="entry name" value="HisIE"/>
    <property type="match status" value="1"/>
</dbReference>